<dbReference type="EMBL" id="SIHI01000001">
    <property type="protein sequence ID" value="TWT57749.1"/>
    <property type="molecule type" value="Genomic_DNA"/>
</dbReference>
<dbReference type="GO" id="GO:0004190">
    <property type="term" value="F:aspartic-type endopeptidase activity"/>
    <property type="evidence" value="ECO:0007669"/>
    <property type="project" value="InterPro"/>
</dbReference>
<feature type="domain" description="Prepilin type IV endopeptidase peptidase" evidence="3">
    <location>
        <begin position="15"/>
        <end position="117"/>
    </location>
</feature>
<dbReference type="PANTHER" id="PTHR30487:SF0">
    <property type="entry name" value="PREPILIN LEADER PEPTIDASE_N-METHYLTRANSFERASE-RELATED"/>
    <property type="match status" value="1"/>
</dbReference>
<keyword evidence="2" id="KW-1133">Transmembrane helix</keyword>
<evidence type="ECO:0000313" key="4">
    <source>
        <dbReference type="EMBL" id="TWT57749.1"/>
    </source>
</evidence>
<gene>
    <name evidence="4" type="primary">comC</name>
    <name evidence="4" type="ORF">KOR42_11150</name>
</gene>
<evidence type="ECO:0000256" key="1">
    <source>
        <dbReference type="ARBA" id="ARBA00005801"/>
    </source>
</evidence>
<keyword evidence="2" id="KW-0812">Transmembrane</keyword>
<keyword evidence="2" id="KW-0472">Membrane</keyword>
<dbReference type="Pfam" id="PF01478">
    <property type="entry name" value="Peptidase_A24"/>
    <property type="match status" value="1"/>
</dbReference>
<dbReference type="InterPro" id="IPR000045">
    <property type="entry name" value="Prepilin_IV_endopep_pep"/>
</dbReference>
<feature type="transmembrane region" description="Helical" evidence="2">
    <location>
        <begin position="33"/>
        <end position="54"/>
    </location>
</feature>
<evidence type="ECO:0000256" key="2">
    <source>
        <dbReference type="SAM" id="Phobius"/>
    </source>
</evidence>
<feature type="transmembrane region" description="Helical" evidence="2">
    <location>
        <begin position="6"/>
        <end position="26"/>
    </location>
</feature>
<feature type="transmembrane region" description="Helical" evidence="2">
    <location>
        <begin position="100"/>
        <end position="122"/>
    </location>
</feature>
<comment type="caution">
    <text evidence="4">The sequence shown here is derived from an EMBL/GenBank/DDBJ whole genome shotgun (WGS) entry which is preliminary data.</text>
</comment>
<accession>A0A5C5X562</accession>
<reference evidence="4 5" key="1">
    <citation type="submission" date="2019-02" db="EMBL/GenBank/DDBJ databases">
        <title>Deep-cultivation of Planctomycetes and their phenomic and genomic characterization uncovers novel biology.</title>
        <authorList>
            <person name="Wiegand S."/>
            <person name="Jogler M."/>
            <person name="Boedeker C."/>
            <person name="Pinto D."/>
            <person name="Vollmers J."/>
            <person name="Rivas-Marin E."/>
            <person name="Kohn T."/>
            <person name="Peeters S.H."/>
            <person name="Heuer A."/>
            <person name="Rast P."/>
            <person name="Oberbeckmann S."/>
            <person name="Bunk B."/>
            <person name="Jeske O."/>
            <person name="Meyerdierks A."/>
            <person name="Storesund J.E."/>
            <person name="Kallscheuer N."/>
            <person name="Luecker S."/>
            <person name="Lage O.M."/>
            <person name="Pohl T."/>
            <person name="Merkel B.J."/>
            <person name="Hornburger P."/>
            <person name="Mueller R.-W."/>
            <person name="Bruemmer F."/>
            <person name="Labrenz M."/>
            <person name="Spormann A.M."/>
            <person name="Op Den Camp H."/>
            <person name="Overmann J."/>
            <person name="Amann R."/>
            <person name="Jetten M.S.M."/>
            <person name="Mascher T."/>
            <person name="Medema M.H."/>
            <person name="Devos D.P."/>
            <person name="Kaster A.-K."/>
            <person name="Ovreas L."/>
            <person name="Rohde M."/>
            <person name="Galperin M.Y."/>
            <person name="Jogler C."/>
        </authorList>
    </citation>
    <scope>NUCLEOTIDE SEQUENCE [LARGE SCALE GENOMIC DNA]</scope>
    <source>
        <strain evidence="4 5">KOR42</strain>
    </source>
</reference>
<keyword evidence="5" id="KW-1185">Reference proteome</keyword>
<dbReference type="GO" id="GO:0005886">
    <property type="term" value="C:plasma membrane"/>
    <property type="evidence" value="ECO:0007669"/>
    <property type="project" value="TreeGrafter"/>
</dbReference>
<dbReference type="Proteomes" id="UP000317243">
    <property type="component" value="Unassembled WGS sequence"/>
</dbReference>
<comment type="similarity">
    <text evidence="1">Belongs to the peptidase A24 family.</text>
</comment>
<evidence type="ECO:0000313" key="5">
    <source>
        <dbReference type="Proteomes" id="UP000317243"/>
    </source>
</evidence>
<organism evidence="4 5">
    <name type="scientific">Thalassoglobus neptunius</name>
    <dbReference type="NCBI Taxonomy" id="1938619"/>
    <lineage>
        <taxon>Bacteria</taxon>
        <taxon>Pseudomonadati</taxon>
        <taxon>Planctomycetota</taxon>
        <taxon>Planctomycetia</taxon>
        <taxon>Planctomycetales</taxon>
        <taxon>Planctomycetaceae</taxon>
        <taxon>Thalassoglobus</taxon>
    </lineage>
</organism>
<name>A0A5C5X562_9PLAN</name>
<dbReference type="GO" id="GO:0006465">
    <property type="term" value="P:signal peptide processing"/>
    <property type="evidence" value="ECO:0007669"/>
    <property type="project" value="TreeGrafter"/>
</dbReference>
<dbReference type="AlphaFoldDB" id="A0A5C5X562"/>
<protein>
    <submittedName>
        <fullName evidence="4">Type 4 prepilin-like proteins leader peptide-processing enzyme</fullName>
    </submittedName>
</protein>
<proteinExistence type="inferred from homology"/>
<feature type="transmembrane region" description="Helical" evidence="2">
    <location>
        <begin position="60"/>
        <end position="79"/>
    </location>
</feature>
<dbReference type="OrthoDB" id="5508079at2"/>
<evidence type="ECO:0000259" key="3">
    <source>
        <dbReference type="Pfam" id="PF01478"/>
    </source>
</evidence>
<dbReference type="InterPro" id="IPR050882">
    <property type="entry name" value="Prepilin_peptidase/N-MTase"/>
</dbReference>
<feature type="transmembrane region" description="Helical" evidence="2">
    <location>
        <begin position="162"/>
        <end position="179"/>
    </location>
</feature>
<sequence>MDWQTLLLENWHVKLVCVILIVAAYIDGKQLKVPNWITFPMVLTGLAYSAWVGGLDGLGAGLWGMTVGLLTLLPLYAVGGMGAGDVKLMAGIGAWLGATVTWHVFIATVVVGAVMAIIMVLWKRAWDKHYGNFLMIIMEFLTVKDPRKLSEIAAERKPRMLLLPYGIPICIGSIGYFVYSGMIY</sequence>
<dbReference type="Gene3D" id="1.20.120.1220">
    <property type="match status" value="1"/>
</dbReference>
<dbReference type="RefSeq" id="WP_146507666.1">
    <property type="nucleotide sequence ID" value="NZ_SIHI01000001.1"/>
</dbReference>
<dbReference type="PANTHER" id="PTHR30487">
    <property type="entry name" value="TYPE 4 PREPILIN-LIKE PROTEINS LEADER PEPTIDE-PROCESSING ENZYME"/>
    <property type="match status" value="1"/>
</dbReference>